<dbReference type="InterPro" id="IPR009100">
    <property type="entry name" value="AcylCoA_DH/oxidase_NM_dom_sf"/>
</dbReference>
<dbReference type="InterPro" id="IPR009075">
    <property type="entry name" value="AcylCo_DH/oxidase_C"/>
</dbReference>
<dbReference type="InterPro" id="IPR037069">
    <property type="entry name" value="AcylCoA_DH/ox_N_sf"/>
</dbReference>
<feature type="domain" description="Acyl-CoA dehydrogenase/oxidase C-terminal" evidence="6">
    <location>
        <begin position="224"/>
        <end position="355"/>
    </location>
</feature>
<evidence type="ECO:0000256" key="2">
    <source>
        <dbReference type="ARBA" id="ARBA00009347"/>
    </source>
</evidence>
<proteinExistence type="inferred from homology"/>
<comment type="similarity">
    <text evidence="2">Belongs to the acyl-CoA dehydrogenase family.</text>
</comment>
<comment type="caution">
    <text evidence="8">The sequence shown here is derived from an EMBL/GenBank/DDBJ whole genome shotgun (WGS) entry which is preliminary data.</text>
</comment>
<dbReference type="EC" id="1.-.-.-" evidence="8"/>
<organism evidence="8 9">
    <name type="scientific">Sporosarcina aquimarina</name>
    <dbReference type="NCBI Taxonomy" id="114975"/>
    <lineage>
        <taxon>Bacteria</taxon>
        <taxon>Bacillati</taxon>
        <taxon>Bacillota</taxon>
        <taxon>Bacilli</taxon>
        <taxon>Bacillales</taxon>
        <taxon>Caryophanaceae</taxon>
        <taxon>Sporosarcina</taxon>
    </lineage>
</organism>
<evidence type="ECO:0000259" key="6">
    <source>
        <dbReference type="Pfam" id="PF00441"/>
    </source>
</evidence>
<accession>A0ABU4FVU6</accession>
<name>A0ABU4FVU6_9BACL</name>
<comment type="cofactor">
    <cofactor evidence="1">
        <name>FAD</name>
        <dbReference type="ChEBI" id="CHEBI:57692"/>
    </cofactor>
</comment>
<dbReference type="CDD" id="cd00567">
    <property type="entry name" value="ACAD"/>
    <property type="match status" value="1"/>
</dbReference>
<dbReference type="InterPro" id="IPR046373">
    <property type="entry name" value="Acyl-CoA_Oxase/DH_mid-dom_sf"/>
</dbReference>
<evidence type="ECO:0000256" key="4">
    <source>
        <dbReference type="ARBA" id="ARBA00022827"/>
    </source>
</evidence>
<dbReference type="Pfam" id="PF00441">
    <property type="entry name" value="Acyl-CoA_dh_1"/>
    <property type="match status" value="1"/>
</dbReference>
<reference evidence="8 9" key="1">
    <citation type="submission" date="2023-06" db="EMBL/GenBank/DDBJ databases">
        <title>Sporosarcina sp. nov., isolated from Korean traditional fermented seafood 'Jeotgal'.</title>
        <authorList>
            <person name="Yang A.-I."/>
            <person name="Shin N.-R."/>
        </authorList>
    </citation>
    <scope>NUCLEOTIDE SEQUENCE [LARGE SCALE GENOMIC DNA]</scope>
    <source>
        <strain evidence="8 9">KCTC3840</strain>
    </source>
</reference>
<dbReference type="EMBL" id="JAUBDH010000001">
    <property type="protein sequence ID" value="MDW0108828.1"/>
    <property type="molecule type" value="Genomic_DNA"/>
</dbReference>
<feature type="domain" description="Acyl-CoA dehydrogenase/oxidase N-terminal" evidence="7">
    <location>
        <begin position="6"/>
        <end position="117"/>
    </location>
</feature>
<dbReference type="InterPro" id="IPR036250">
    <property type="entry name" value="AcylCo_DH-like_C"/>
</dbReference>
<protein>
    <submittedName>
        <fullName evidence="8">Acyl-CoA dehydrogenase family protein</fullName>
        <ecNumber evidence="8">1.-.-.-</ecNumber>
    </submittedName>
</protein>
<dbReference type="InterPro" id="IPR013786">
    <property type="entry name" value="AcylCoA_DH/ox_N"/>
</dbReference>
<evidence type="ECO:0000259" key="7">
    <source>
        <dbReference type="Pfam" id="PF02771"/>
    </source>
</evidence>
<dbReference type="Proteomes" id="UP001280629">
    <property type="component" value="Unassembled WGS sequence"/>
</dbReference>
<dbReference type="GO" id="GO:0016491">
    <property type="term" value="F:oxidoreductase activity"/>
    <property type="evidence" value="ECO:0007669"/>
    <property type="project" value="UniProtKB-KW"/>
</dbReference>
<evidence type="ECO:0000256" key="1">
    <source>
        <dbReference type="ARBA" id="ARBA00001974"/>
    </source>
</evidence>
<dbReference type="Gene3D" id="2.40.110.10">
    <property type="entry name" value="Butyryl-CoA Dehydrogenase, subunit A, domain 2"/>
    <property type="match status" value="1"/>
</dbReference>
<dbReference type="SUPFAM" id="SSF47203">
    <property type="entry name" value="Acyl-CoA dehydrogenase C-terminal domain-like"/>
    <property type="match status" value="1"/>
</dbReference>
<dbReference type="Pfam" id="PF02771">
    <property type="entry name" value="Acyl-CoA_dh_N"/>
    <property type="match status" value="1"/>
</dbReference>
<sequence>MDFALSEEQELFRTAIRKYMNNLNGTEAARAVIDGKLDVVASAASGLAEMGVTAIPVSEESDGLGLGALDLVPVFEETGRVLLPGSQLETLALAVPLLESFGTPAQKAARLPDVAAGASTMSVAWYEKGTSLFPNSFCCVAAKTENGYALTGTKTLVPVIGEPDVFITGAQTAEGKSLFLVKASDLASVRLLSALDETQQLAEVTFDAAPGELLGEPGNAAEMMKHGLLHFNAALCSSMVGGMDELVKMTAEYAKIRVQFNQPIGRFQAIKHGIVNMKLDLETARSLSYYAAWTVETDAVDKVSAVHSARSFISKAYIKAAGDSIQIHGGIGFTEELDVQLFLKRARYYENYFGSVRDSRKTAAHALGWHSVSATRDAIPVS</sequence>
<keyword evidence="9" id="KW-1185">Reference proteome</keyword>
<keyword evidence="5 8" id="KW-0560">Oxidoreductase</keyword>
<dbReference type="SUPFAM" id="SSF56645">
    <property type="entry name" value="Acyl-CoA dehydrogenase NM domain-like"/>
    <property type="match status" value="1"/>
</dbReference>
<evidence type="ECO:0000313" key="9">
    <source>
        <dbReference type="Proteomes" id="UP001280629"/>
    </source>
</evidence>
<evidence type="ECO:0000313" key="8">
    <source>
        <dbReference type="EMBL" id="MDW0108828.1"/>
    </source>
</evidence>
<keyword evidence="4" id="KW-0274">FAD</keyword>
<keyword evidence="3" id="KW-0285">Flavoprotein</keyword>
<evidence type="ECO:0000256" key="3">
    <source>
        <dbReference type="ARBA" id="ARBA00022630"/>
    </source>
</evidence>
<dbReference type="Gene3D" id="1.20.140.10">
    <property type="entry name" value="Butyryl-CoA Dehydrogenase, subunit A, domain 3"/>
    <property type="match status" value="1"/>
</dbReference>
<gene>
    <name evidence="8" type="ORF">QT716_02065</name>
</gene>
<dbReference type="PANTHER" id="PTHR43884">
    <property type="entry name" value="ACYL-COA DEHYDROGENASE"/>
    <property type="match status" value="1"/>
</dbReference>
<evidence type="ECO:0000256" key="5">
    <source>
        <dbReference type="ARBA" id="ARBA00023002"/>
    </source>
</evidence>
<dbReference type="RefSeq" id="WP_317934101.1">
    <property type="nucleotide sequence ID" value="NZ_JAUBDH010000001.1"/>
</dbReference>
<dbReference type="PANTHER" id="PTHR43884:SF20">
    <property type="entry name" value="ACYL-COA DEHYDROGENASE FADE28"/>
    <property type="match status" value="1"/>
</dbReference>
<dbReference type="Gene3D" id="1.10.540.10">
    <property type="entry name" value="Acyl-CoA dehydrogenase/oxidase, N-terminal domain"/>
    <property type="match status" value="1"/>
</dbReference>